<dbReference type="PROSITE" id="PS50146">
    <property type="entry name" value="DAGK"/>
    <property type="match status" value="1"/>
</dbReference>
<dbReference type="InterPro" id="IPR005218">
    <property type="entry name" value="Diacylglycerol/lipid_kinase"/>
</dbReference>
<evidence type="ECO:0000256" key="6">
    <source>
        <dbReference type="ARBA" id="ARBA00022777"/>
    </source>
</evidence>
<dbReference type="SMART" id="SM00046">
    <property type="entry name" value="DAGKc"/>
    <property type="match status" value="1"/>
</dbReference>
<dbReference type="InterPro" id="IPR001206">
    <property type="entry name" value="Diacylglycerol_kinase_cat_dom"/>
</dbReference>
<keyword evidence="10" id="KW-1208">Phospholipid metabolism</keyword>
<dbReference type="InterPro" id="IPR050187">
    <property type="entry name" value="Lipid_Phosphate_FormReg"/>
</dbReference>
<evidence type="ECO:0000259" key="11">
    <source>
        <dbReference type="PROSITE" id="PS50146"/>
    </source>
</evidence>
<evidence type="ECO:0000313" key="12">
    <source>
        <dbReference type="EMBL" id="MBM7841340.1"/>
    </source>
</evidence>
<protein>
    <submittedName>
        <fullName evidence="12">YegS/Rv2252/BmrU family lipid kinase</fullName>
    </submittedName>
</protein>
<keyword evidence="5" id="KW-0547">Nucleotide-binding</keyword>
<dbReference type="InterPro" id="IPR045540">
    <property type="entry name" value="YegS/DAGK_C"/>
</dbReference>
<dbReference type="Gene3D" id="2.60.200.40">
    <property type="match status" value="1"/>
</dbReference>
<dbReference type="PANTHER" id="PTHR12358">
    <property type="entry name" value="SPHINGOSINE KINASE"/>
    <property type="match status" value="1"/>
</dbReference>
<feature type="domain" description="DAGKc" evidence="11">
    <location>
        <begin position="2"/>
        <end position="131"/>
    </location>
</feature>
<dbReference type="GO" id="GO:0016301">
    <property type="term" value="F:kinase activity"/>
    <property type="evidence" value="ECO:0007669"/>
    <property type="project" value="UniProtKB-KW"/>
</dbReference>
<evidence type="ECO:0000256" key="4">
    <source>
        <dbReference type="ARBA" id="ARBA00022679"/>
    </source>
</evidence>
<keyword evidence="3" id="KW-0444">Lipid biosynthesis</keyword>
<comment type="caution">
    <text evidence="12">The sequence shown here is derived from an EMBL/GenBank/DDBJ whole genome shotgun (WGS) entry which is preliminary data.</text>
</comment>
<proteinExistence type="inferred from homology"/>
<dbReference type="PANTHER" id="PTHR12358:SF107">
    <property type="entry name" value="LIPID KINASE BMRU-RELATED"/>
    <property type="match status" value="1"/>
</dbReference>
<comment type="cofactor">
    <cofactor evidence="1">
        <name>Mg(2+)</name>
        <dbReference type="ChEBI" id="CHEBI:18420"/>
    </cofactor>
</comment>
<accession>A0ABS2T1G1</accession>
<dbReference type="Pfam" id="PF19279">
    <property type="entry name" value="YegS_C"/>
    <property type="match status" value="1"/>
</dbReference>
<evidence type="ECO:0000256" key="2">
    <source>
        <dbReference type="ARBA" id="ARBA00005983"/>
    </source>
</evidence>
<keyword evidence="7" id="KW-0067">ATP-binding</keyword>
<dbReference type="RefSeq" id="WP_204469392.1">
    <property type="nucleotide sequence ID" value="NZ_JAFBCV010000031.1"/>
</dbReference>
<evidence type="ECO:0000256" key="7">
    <source>
        <dbReference type="ARBA" id="ARBA00022840"/>
    </source>
</evidence>
<sequence length="299" mass="32907">MPRYKKAILVYNQQAGQGDALEIIETIVPKLAPEIIEFTLIQTMEQGEAEQICFERASESDLILIMGGDGTVHECVNGLMKQEARPHVAILPTGTCNDLSRALRVETIEEAIDAILAGTTQQIDIGQQNERFFSNFSGVGLITEASKEIENETKDKFGKLGYVISAIRSLKAPTTFSYTLTTTEGEESSGEAVMILAMNGQYIGTVGLFNENISLSDHMLHLFIIKEAGMTLVKNVYNQAFSNEDWLKEAEGLEMYTTKACSISTSPALEIDSDGELLERTPVDYQLHPGELTFISNAH</sequence>
<dbReference type="Proteomes" id="UP001179280">
    <property type="component" value="Unassembled WGS sequence"/>
</dbReference>
<evidence type="ECO:0000256" key="5">
    <source>
        <dbReference type="ARBA" id="ARBA00022741"/>
    </source>
</evidence>
<dbReference type="NCBIfam" id="TIGR00147">
    <property type="entry name" value="YegS/Rv2252/BmrU family lipid kinase"/>
    <property type="match status" value="1"/>
</dbReference>
<dbReference type="Gene3D" id="3.40.50.10330">
    <property type="entry name" value="Probable inorganic polyphosphate/atp-NAD kinase, domain 1"/>
    <property type="match status" value="1"/>
</dbReference>
<keyword evidence="9" id="KW-0594">Phospholipid biosynthesis</keyword>
<reference evidence="12" key="1">
    <citation type="submission" date="2021-01" db="EMBL/GenBank/DDBJ databases">
        <title>Genomic Encyclopedia of Type Strains, Phase IV (KMG-IV): sequencing the most valuable type-strain genomes for metagenomic binning, comparative biology and taxonomic classification.</title>
        <authorList>
            <person name="Goeker M."/>
        </authorList>
    </citation>
    <scope>NUCLEOTIDE SEQUENCE</scope>
    <source>
        <strain evidence="12">DSM 21943</strain>
    </source>
</reference>
<dbReference type="InterPro" id="IPR016064">
    <property type="entry name" value="NAD/diacylglycerol_kinase_sf"/>
</dbReference>
<dbReference type="InterPro" id="IPR017438">
    <property type="entry name" value="ATP-NAD_kinase_N"/>
</dbReference>
<dbReference type="Pfam" id="PF00781">
    <property type="entry name" value="DAGK_cat"/>
    <property type="match status" value="1"/>
</dbReference>
<keyword evidence="4" id="KW-0808">Transferase</keyword>
<name>A0ABS2T1G1_9BACI</name>
<gene>
    <name evidence="12" type="ORF">JOC54_004644</name>
</gene>
<evidence type="ECO:0000256" key="9">
    <source>
        <dbReference type="ARBA" id="ARBA00023209"/>
    </source>
</evidence>
<evidence type="ECO:0000313" key="13">
    <source>
        <dbReference type="Proteomes" id="UP001179280"/>
    </source>
</evidence>
<keyword evidence="8" id="KW-0443">Lipid metabolism</keyword>
<comment type="similarity">
    <text evidence="2">Belongs to the diacylglycerol/lipid kinase family.</text>
</comment>
<dbReference type="SUPFAM" id="SSF111331">
    <property type="entry name" value="NAD kinase/diacylglycerol kinase-like"/>
    <property type="match status" value="1"/>
</dbReference>
<keyword evidence="13" id="KW-1185">Reference proteome</keyword>
<evidence type="ECO:0000256" key="1">
    <source>
        <dbReference type="ARBA" id="ARBA00001946"/>
    </source>
</evidence>
<dbReference type="EMBL" id="JAFBCV010000031">
    <property type="protein sequence ID" value="MBM7841340.1"/>
    <property type="molecule type" value="Genomic_DNA"/>
</dbReference>
<organism evidence="12 13">
    <name type="scientific">Shouchella xiaoxiensis</name>
    <dbReference type="NCBI Taxonomy" id="766895"/>
    <lineage>
        <taxon>Bacteria</taxon>
        <taxon>Bacillati</taxon>
        <taxon>Bacillota</taxon>
        <taxon>Bacilli</taxon>
        <taxon>Bacillales</taxon>
        <taxon>Bacillaceae</taxon>
        <taxon>Shouchella</taxon>
    </lineage>
</organism>
<evidence type="ECO:0000256" key="10">
    <source>
        <dbReference type="ARBA" id="ARBA00023264"/>
    </source>
</evidence>
<keyword evidence="6 12" id="KW-0418">Kinase</keyword>
<evidence type="ECO:0000256" key="3">
    <source>
        <dbReference type="ARBA" id="ARBA00022516"/>
    </source>
</evidence>
<evidence type="ECO:0000256" key="8">
    <source>
        <dbReference type="ARBA" id="ARBA00023098"/>
    </source>
</evidence>